<feature type="transmembrane region" description="Helical" evidence="8">
    <location>
        <begin position="15"/>
        <end position="37"/>
    </location>
</feature>
<dbReference type="GO" id="GO:0006865">
    <property type="term" value="P:amino acid transport"/>
    <property type="evidence" value="ECO:0007669"/>
    <property type="project" value="UniProtKB-KW"/>
</dbReference>
<organism evidence="10">
    <name type="scientific">Christensenella massiliensis</name>
    <dbReference type="NCBI Taxonomy" id="1805714"/>
    <lineage>
        <taxon>Bacteria</taxon>
        <taxon>Bacillati</taxon>
        <taxon>Bacillota</taxon>
        <taxon>Clostridia</taxon>
        <taxon>Christensenellales</taxon>
        <taxon>Christensenellaceae</taxon>
        <taxon>Christensenella</taxon>
    </lineage>
</organism>
<accession>A0AAU8A8J4</accession>
<feature type="transmembrane region" description="Helical" evidence="8">
    <location>
        <begin position="49"/>
        <end position="73"/>
    </location>
</feature>
<keyword evidence="4 8" id="KW-0812">Transmembrane</keyword>
<evidence type="ECO:0000256" key="8">
    <source>
        <dbReference type="RuleBase" id="RU363032"/>
    </source>
</evidence>
<feature type="transmembrane region" description="Helical" evidence="8">
    <location>
        <begin position="166"/>
        <end position="184"/>
    </location>
</feature>
<dbReference type="InterPro" id="IPR035906">
    <property type="entry name" value="MetI-like_sf"/>
</dbReference>
<protein>
    <submittedName>
        <fullName evidence="10">Amino acid ABC transporter permease</fullName>
    </submittedName>
</protein>
<comment type="similarity">
    <text evidence="8">Belongs to the binding-protein-dependent transport system permease family.</text>
</comment>
<name>A0AAU8A8J4_9FIRM</name>
<evidence type="ECO:0000256" key="5">
    <source>
        <dbReference type="ARBA" id="ARBA00022970"/>
    </source>
</evidence>
<keyword evidence="6 8" id="KW-1133">Transmembrane helix</keyword>
<dbReference type="Pfam" id="PF00528">
    <property type="entry name" value="BPD_transp_1"/>
    <property type="match status" value="1"/>
</dbReference>
<dbReference type="InterPro" id="IPR000515">
    <property type="entry name" value="MetI-like"/>
</dbReference>
<keyword evidence="5" id="KW-0029">Amino-acid transport</keyword>
<evidence type="ECO:0000256" key="2">
    <source>
        <dbReference type="ARBA" id="ARBA00022448"/>
    </source>
</evidence>
<evidence type="ECO:0000256" key="6">
    <source>
        <dbReference type="ARBA" id="ARBA00022989"/>
    </source>
</evidence>
<dbReference type="PANTHER" id="PTHR30614:SF0">
    <property type="entry name" value="L-CYSTINE TRANSPORT SYSTEM PERMEASE PROTEIN TCYL"/>
    <property type="match status" value="1"/>
</dbReference>
<evidence type="ECO:0000313" key="10">
    <source>
        <dbReference type="EMBL" id="XCC62486.1"/>
    </source>
</evidence>
<dbReference type="InterPro" id="IPR043429">
    <property type="entry name" value="ArtM/GltK/GlnP/TcyL/YhdX-like"/>
</dbReference>
<dbReference type="EMBL" id="CP117826">
    <property type="protein sequence ID" value="XCC62486.1"/>
    <property type="molecule type" value="Genomic_DNA"/>
</dbReference>
<evidence type="ECO:0000256" key="3">
    <source>
        <dbReference type="ARBA" id="ARBA00022475"/>
    </source>
</evidence>
<feature type="transmembrane region" description="Helical" evidence="8">
    <location>
        <begin position="93"/>
        <end position="112"/>
    </location>
</feature>
<dbReference type="NCBIfam" id="TIGR01726">
    <property type="entry name" value="HEQRo_perm_3TM"/>
    <property type="match status" value="1"/>
</dbReference>
<sequence length="223" mass="24820">MESFFRFFPELVNGLGLTLSLFVLTLVCSIPLGFLCSQAGLSKNKVGRGVYLAYVTIMRGTPLILQVCFLYFGINLLLTTLGVPADVFRLDRFVGAFIAFVLNYTAYFSEIFRGGIQSINRGQYEAASVLGLSKSLTMRKIVIPQVFKIVMPSIGNEVINLVKDTALVSLIAIEDLMMLAWSATNREASVMPLIVAMVFYLAINAVVTLVLRKIEKRMSYYRI</sequence>
<evidence type="ECO:0000256" key="1">
    <source>
        <dbReference type="ARBA" id="ARBA00004651"/>
    </source>
</evidence>
<proteinExistence type="inferred from homology"/>
<evidence type="ECO:0000256" key="4">
    <source>
        <dbReference type="ARBA" id="ARBA00022692"/>
    </source>
</evidence>
<keyword evidence="7 8" id="KW-0472">Membrane</keyword>
<keyword evidence="3" id="KW-1003">Cell membrane</keyword>
<comment type="subcellular location">
    <subcellularLocation>
        <location evidence="1 8">Cell membrane</location>
        <topology evidence="1 8">Multi-pass membrane protein</topology>
    </subcellularLocation>
</comment>
<dbReference type="RefSeq" id="WP_079547711.1">
    <property type="nucleotide sequence ID" value="NZ_CP117826.1"/>
</dbReference>
<feature type="domain" description="ABC transmembrane type-1" evidence="9">
    <location>
        <begin position="11"/>
        <end position="212"/>
    </location>
</feature>
<reference evidence="10" key="1">
    <citation type="submission" date="2023-02" db="EMBL/GenBank/DDBJ databases">
        <title>Gut commensal Christensenella minuta modulates host metabolism via a new class of secondary bile acids.</title>
        <authorList>
            <person name="Liu C."/>
        </authorList>
    </citation>
    <scope>NUCLEOTIDE SEQUENCE</scope>
    <source>
        <strain evidence="10">CA70</strain>
    </source>
</reference>
<dbReference type="GO" id="GO:0022857">
    <property type="term" value="F:transmembrane transporter activity"/>
    <property type="evidence" value="ECO:0007669"/>
    <property type="project" value="InterPro"/>
</dbReference>
<gene>
    <name evidence="10" type="ORF">PUP29_00705</name>
</gene>
<dbReference type="Gene3D" id="1.10.3720.10">
    <property type="entry name" value="MetI-like"/>
    <property type="match status" value="1"/>
</dbReference>
<dbReference type="GO" id="GO:0043190">
    <property type="term" value="C:ATP-binding cassette (ABC) transporter complex"/>
    <property type="evidence" value="ECO:0007669"/>
    <property type="project" value="InterPro"/>
</dbReference>
<dbReference type="InterPro" id="IPR010065">
    <property type="entry name" value="AA_ABC_transptr_permease_3TM"/>
</dbReference>
<keyword evidence="2 8" id="KW-0813">Transport</keyword>
<dbReference type="AlphaFoldDB" id="A0AAU8A8J4"/>
<feature type="transmembrane region" description="Helical" evidence="8">
    <location>
        <begin position="190"/>
        <end position="211"/>
    </location>
</feature>
<evidence type="ECO:0000259" key="9">
    <source>
        <dbReference type="PROSITE" id="PS50928"/>
    </source>
</evidence>
<dbReference type="PANTHER" id="PTHR30614">
    <property type="entry name" value="MEMBRANE COMPONENT OF AMINO ACID ABC TRANSPORTER"/>
    <property type="match status" value="1"/>
</dbReference>
<dbReference type="CDD" id="cd06261">
    <property type="entry name" value="TM_PBP2"/>
    <property type="match status" value="1"/>
</dbReference>
<dbReference type="PROSITE" id="PS50928">
    <property type="entry name" value="ABC_TM1"/>
    <property type="match status" value="1"/>
</dbReference>
<dbReference type="SUPFAM" id="SSF161098">
    <property type="entry name" value="MetI-like"/>
    <property type="match status" value="1"/>
</dbReference>
<evidence type="ECO:0000256" key="7">
    <source>
        <dbReference type="ARBA" id="ARBA00023136"/>
    </source>
</evidence>